<evidence type="ECO:0000313" key="2">
    <source>
        <dbReference type="Proteomes" id="UP000483286"/>
    </source>
</evidence>
<accession>A0A7C9M941</accession>
<dbReference type="RefSeq" id="WP_157461406.1">
    <property type="nucleotide sequence ID" value="NZ_WQLB01000044.1"/>
</dbReference>
<dbReference type="Gene3D" id="1.25.40.10">
    <property type="entry name" value="Tetratricopeptide repeat domain"/>
    <property type="match status" value="2"/>
</dbReference>
<keyword evidence="2" id="KW-1185">Reference proteome</keyword>
<dbReference type="AlphaFoldDB" id="A0A7C9M941"/>
<dbReference type="Pfam" id="PF13176">
    <property type="entry name" value="TPR_7"/>
    <property type="match status" value="1"/>
</dbReference>
<proteinExistence type="predicted"/>
<organism evidence="1 2">
    <name type="scientific">Deinococcus arboris</name>
    <dbReference type="NCBI Taxonomy" id="2682977"/>
    <lineage>
        <taxon>Bacteria</taxon>
        <taxon>Thermotogati</taxon>
        <taxon>Deinococcota</taxon>
        <taxon>Deinococci</taxon>
        <taxon>Deinococcales</taxon>
        <taxon>Deinococcaceae</taxon>
        <taxon>Deinococcus</taxon>
    </lineage>
</organism>
<dbReference type="SUPFAM" id="SSF48452">
    <property type="entry name" value="TPR-like"/>
    <property type="match status" value="3"/>
</dbReference>
<gene>
    <name evidence="1" type="ORF">GO986_20620</name>
</gene>
<dbReference type="Proteomes" id="UP000483286">
    <property type="component" value="Unassembled WGS sequence"/>
</dbReference>
<protein>
    <submittedName>
        <fullName evidence="1">Tetratricopeptide repeat protein</fullName>
    </submittedName>
</protein>
<dbReference type="PANTHER" id="PTHR10098">
    <property type="entry name" value="RAPSYN-RELATED"/>
    <property type="match status" value="1"/>
</dbReference>
<comment type="caution">
    <text evidence="1">The sequence shown here is derived from an EMBL/GenBank/DDBJ whole genome shotgun (WGS) entry which is preliminary data.</text>
</comment>
<evidence type="ECO:0000313" key="1">
    <source>
        <dbReference type="EMBL" id="MVN89145.1"/>
    </source>
</evidence>
<name>A0A7C9M941_9DEIO</name>
<dbReference type="EMBL" id="WQLB01000044">
    <property type="protein sequence ID" value="MVN89145.1"/>
    <property type="molecule type" value="Genomic_DNA"/>
</dbReference>
<dbReference type="Gene3D" id="3.30.70.270">
    <property type="match status" value="1"/>
</dbReference>
<dbReference type="SMART" id="SM00028">
    <property type="entry name" value="TPR"/>
    <property type="match status" value="4"/>
</dbReference>
<dbReference type="InterPro" id="IPR019734">
    <property type="entry name" value="TPR_rpt"/>
</dbReference>
<reference evidence="1 2" key="1">
    <citation type="submission" date="2019-12" db="EMBL/GenBank/DDBJ databases">
        <title>Deinococcus sp. HMF7620 Genome sequencing and assembly.</title>
        <authorList>
            <person name="Kang H."/>
            <person name="Kim H."/>
            <person name="Joh K."/>
        </authorList>
    </citation>
    <scope>NUCLEOTIDE SEQUENCE [LARGE SCALE GENOMIC DNA]</scope>
    <source>
        <strain evidence="1 2">HMF7620</strain>
    </source>
</reference>
<sequence length="560" mass="61876">MIEELAALREQMELSTGHVRLNLLLELAFLYRDVDAQLGVHLCREAAVLADQYNDAPSQALALITEAMNLERLGQNLHALDRLSEAQIIVERSRDAYVLARLWHARGIIDVTRGQFYEALRSFLRCEGVGAVSDNSWLLSSVLSNIALIYDQLGEHAAASSYHQRSLKLSLATGRPDVQFYAVNNIGVNCMCLGLWKEALAYHKEAYAVANSQGRLYGVMLSALNLAETYTALGEIDAAQIASEEAIHQARHLRDKKILAGSLAIYAQIQYNLQNFEATVLALREALRLVSELGGFHKSSSYHLLLADALLRLGEDDRACFHLHAILDVGLALPTEDHLLACQRLVHLFEAKGEIDTARAYEVKRQEAETAFQTLQDHHQRKLTQIESFGFEFAGTRQASGQGDSAHNTTLAVVQQELQDGFDRARRRFEPFAVVVLAVDHSERVPLEALSAVQTTLKQLLATAYDTVTLLPAANALTFLMLSTLPSREVAPQVRKFVKRVQALRWPSSPALRVTASAGCCTTLAWSQAEDMLRVSSRLLSQAQGLGGNQVCATPLEGRQ</sequence>
<dbReference type="InterPro" id="IPR043128">
    <property type="entry name" value="Rev_trsase/Diguanyl_cyclase"/>
</dbReference>
<dbReference type="InterPro" id="IPR011990">
    <property type="entry name" value="TPR-like_helical_dom_sf"/>
</dbReference>